<proteinExistence type="predicted"/>
<protein>
    <submittedName>
        <fullName evidence="6">Mn2+ and Fe2+ transporters of the NRAMP family</fullName>
    </submittedName>
</protein>
<feature type="transmembrane region" description="Helical" evidence="5">
    <location>
        <begin position="240"/>
        <end position="261"/>
    </location>
</feature>
<dbReference type="InterPro" id="IPR001046">
    <property type="entry name" value="NRAMP_fam"/>
</dbReference>
<evidence type="ECO:0000256" key="2">
    <source>
        <dbReference type="ARBA" id="ARBA00022692"/>
    </source>
</evidence>
<feature type="transmembrane region" description="Helical" evidence="5">
    <location>
        <begin position="362"/>
        <end position="382"/>
    </location>
</feature>
<evidence type="ECO:0000313" key="6">
    <source>
        <dbReference type="EMBL" id="SIS82915.1"/>
    </source>
</evidence>
<dbReference type="Pfam" id="PF01566">
    <property type="entry name" value="Nramp"/>
    <property type="match status" value="1"/>
</dbReference>
<reference evidence="6 7" key="1">
    <citation type="submission" date="2017-01" db="EMBL/GenBank/DDBJ databases">
        <authorList>
            <person name="Varghese N."/>
            <person name="Submissions S."/>
        </authorList>
    </citation>
    <scope>NUCLEOTIDE SEQUENCE [LARGE SCALE GENOMIC DNA]</scope>
    <source>
        <strain evidence="6 7">DSM 2061</strain>
    </source>
</reference>
<dbReference type="Gene3D" id="1.20.1740.10">
    <property type="entry name" value="Amino acid/polyamine transporter I"/>
    <property type="match status" value="1"/>
</dbReference>
<feature type="transmembrane region" description="Helical" evidence="5">
    <location>
        <begin position="402"/>
        <end position="421"/>
    </location>
</feature>
<accession>A0ABY1KVG7</accession>
<dbReference type="Proteomes" id="UP000185728">
    <property type="component" value="Unassembled WGS sequence"/>
</dbReference>
<feature type="transmembrane region" description="Helical" evidence="5">
    <location>
        <begin position="45"/>
        <end position="68"/>
    </location>
</feature>
<keyword evidence="3 5" id="KW-1133">Transmembrane helix</keyword>
<feature type="transmembrane region" description="Helical" evidence="5">
    <location>
        <begin position="89"/>
        <end position="117"/>
    </location>
</feature>
<dbReference type="EMBL" id="FTOB01000004">
    <property type="protein sequence ID" value="SIS82915.1"/>
    <property type="molecule type" value="Genomic_DNA"/>
</dbReference>
<gene>
    <name evidence="6" type="ORF">SAMN05421766_104216</name>
</gene>
<comment type="subcellular location">
    <subcellularLocation>
        <location evidence="1">Membrane</location>
        <topology evidence="1">Multi-pass membrane protein</topology>
    </subcellularLocation>
</comment>
<comment type="caution">
    <text evidence="6">The sequence shown here is derived from an EMBL/GenBank/DDBJ whole genome shotgun (WGS) entry which is preliminary data.</text>
</comment>
<evidence type="ECO:0000256" key="5">
    <source>
        <dbReference type="SAM" id="Phobius"/>
    </source>
</evidence>
<feature type="transmembrane region" description="Helical" evidence="5">
    <location>
        <begin position="335"/>
        <end position="356"/>
    </location>
</feature>
<evidence type="ECO:0000256" key="1">
    <source>
        <dbReference type="ARBA" id="ARBA00004141"/>
    </source>
</evidence>
<evidence type="ECO:0000313" key="7">
    <source>
        <dbReference type="Proteomes" id="UP000185728"/>
    </source>
</evidence>
<evidence type="ECO:0000256" key="3">
    <source>
        <dbReference type="ARBA" id="ARBA00022989"/>
    </source>
</evidence>
<organism evidence="6 7">
    <name type="scientific">Zobellia uliginosa</name>
    <dbReference type="NCBI Taxonomy" id="143224"/>
    <lineage>
        <taxon>Bacteria</taxon>
        <taxon>Pseudomonadati</taxon>
        <taxon>Bacteroidota</taxon>
        <taxon>Flavobacteriia</taxon>
        <taxon>Flavobacteriales</taxon>
        <taxon>Flavobacteriaceae</taxon>
        <taxon>Zobellia</taxon>
    </lineage>
</organism>
<evidence type="ECO:0000256" key="4">
    <source>
        <dbReference type="ARBA" id="ARBA00023136"/>
    </source>
</evidence>
<feature type="transmembrane region" description="Helical" evidence="5">
    <location>
        <begin position="156"/>
        <end position="174"/>
    </location>
</feature>
<feature type="transmembrane region" description="Helical" evidence="5">
    <location>
        <begin position="123"/>
        <end position="144"/>
    </location>
</feature>
<sequence>MYILFLTKVSKLRVLLKNLGPGLLFASMAIGTSHLVLSTKAGAQYGWVMVIPILLANVFKYPFFEFGVRYTNVTGKTLTEGYLNRGKTYLWFYGFITLVSTFTILAALYTVTAGLFINLLKVSHISIDRVALALFCFISILLIIGKYRFMEVSLKFIVSLLFIALLATTAVVIFKGNVEPIPDFTPPTLFDNVGILFLISLMGWMPTTVEASSWVSLWSVEKWKTQAKPSLSESLQEFRVGYYTTCLLALFFLTIGCMTLYGTQTELSGNAVTFADQIVQLFTAHIGPWAYILIAVAAFATMFSTCMTAHDAIARVSIDILELGLPRLKLSGNKRIFAVGVIVLALVNYIVVSSFSANMGQLVSLATFVSFVVAPIVGYMNLKNVMSDEIPQANRPKRGLRILTYAGILFLSLFSVYYFYIVVF</sequence>
<feature type="transmembrane region" description="Helical" evidence="5">
    <location>
        <begin position="194"/>
        <end position="220"/>
    </location>
</feature>
<name>A0ABY1KVG7_9FLAO</name>
<keyword evidence="4 5" id="KW-0472">Membrane</keyword>
<keyword evidence="7" id="KW-1185">Reference proteome</keyword>
<keyword evidence="2 5" id="KW-0812">Transmembrane</keyword>